<organism evidence="2 3">
    <name type="scientific">Coemansia interrupta</name>
    <dbReference type="NCBI Taxonomy" id="1126814"/>
    <lineage>
        <taxon>Eukaryota</taxon>
        <taxon>Fungi</taxon>
        <taxon>Fungi incertae sedis</taxon>
        <taxon>Zoopagomycota</taxon>
        <taxon>Kickxellomycotina</taxon>
        <taxon>Kickxellomycetes</taxon>
        <taxon>Kickxellales</taxon>
        <taxon>Kickxellaceae</taxon>
        <taxon>Coemansia</taxon>
    </lineage>
</organism>
<evidence type="ECO:0000313" key="2">
    <source>
        <dbReference type="EMBL" id="KAJ2788208.1"/>
    </source>
</evidence>
<dbReference type="Proteomes" id="UP001140172">
    <property type="component" value="Unassembled WGS sequence"/>
</dbReference>
<dbReference type="AlphaFoldDB" id="A0A9W8HTT2"/>
<feature type="compositionally biased region" description="Basic and acidic residues" evidence="1">
    <location>
        <begin position="64"/>
        <end position="78"/>
    </location>
</feature>
<accession>A0A9W8HTT2</accession>
<keyword evidence="3" id="KW-1185">Reference proteome</keyword>
<proteinExistence type="predicted"/>
<dbReference type="EMBL" id="JANBUM010000003">
    <property type="protein sequence ID" value="KAJ2788208.1"/>
    <property type="molecule type" value="Genomic_DNA"/>
</dbReference>
<feature type="region of interest" description="Disordered" evidence="1">
    <location>
        <begin position="51"/>
        <end position="78"/>
    </location>
</feature>
<evidence type="ECO:0000313" key="3">
    <source>
        <dbReference type="Proteomes" id="UP001140172"/>
    </source>
</evidence>
<gene>
    <name evidence="2" type="ORF">GGI15_000013</name>
</gene>
<name>A0A9W8HTT2_9FUNG</name>
<sequence length="323" mass="35048">MVLDNAGAATRHQVDENANSNPEYIVAGNAANYSESAAAAKSDARASSAAGIGVASKPTTNSVEPKETDDIGEDNRIPEFHHPGIPIELYIEYEPLGPEVKSSQHATELELELWYEYKCGTKDLKGAYFGTFGDTNRHAVVAYSSRHLSAWSPNDPYTLTNLTDVLPKCNIKTLVPLSDEILGLVADVKSEKGTYTRNRMMLFDINAALDEEPREAPLSAIWPNIMPGSTGVSKISWLGTRDGHTYFLSSAINSNEVHVHSFTQDNGAFTDISNTRMNVYLKNPVSAIGFDPVYSVAVAGSVRSQMSVVDVSTSGNGYLQHTQ</sequence>
<reference evidence="2" key="1">
    <citation type="submission" date="2022-07" db="EMBL/GenBank/DDBJ databases">
        <title>Phylogenomic reconstructions and comparative analyses of Kickxellomycotina fungi.</title>
        <authorList>
            <person name="Reynolds N.K."/>
            <person name="Stajich J.E."/>
            <person name="Barry K."/>
            <person name="Grigoriev I.V."/>
            <person name="Crous P."/>
            <person name="Smith M.E."/>
        </authorList>
    </citation>
    <scope>NUCLEOTIDE SEQUENCE</scope>
    <source>
        <strain evidence="2">BCRC 34489</strain>
    </source>
</reference>
<comment type="caution">
    <text evidence="2">The sequence shown here is derived from an EMBL/GenBank/DDBJ whole genome shotgun (WGS) entry which is preliminary data.</text>
</comment>
<evidence type="ECO:0000256" key="1">
    <source>
        <dbReference type="SAM" id="MobiDB-lite"/>
    </source>
</evidence>
<protein>
    <submittedName>
        <fullName evidence="2">Uncharacterized protein</fullName>
    </submittedName>
</protein>